<dbReference type="PANTHER" id="PTHR33693:SF1">
    <property type="entry name" value="TYPE-4 URACIL-DNA GLYCOSYLASE"/>
    <property type="match status" value="1"/>
</dbReference>
<dbReference type="Gene3D" id="3.40.470.10">
    <property type="entry name" value="Uracil-DNA glycosylase-like domain"/>
    <property type="match status" value="1"/>
</dbReference>
<keyword evidence="1" id="KW-0004">4Fe-4S</keyword>
<dbReference type="PANTHER" id="PTHR33693">
    <property type="entry name" value="TYPE-5 URACIL-DNA GLYCOSYLASE"/>
    <property type="match status" value="1"/>
</dbReference>
<organism evidence="9">
    <name type="scientific">freshwater metagenome</name>
    <dbReference type="NCBI Taxonomy" id="449393"/>
    <lineage>
        <taxon>unclassified sequences</taxon>
        <taxon>metagenomes</taxon>
        <taxon>ecological metagenomes</taxon>
    </lineage>
</organism>
<dbReference type="EMBL" id="CAFBMK010000064">
    <property type="protein sequence ID" value="CAB4912469.1"/>
    <property type="molecule type" value="Genomic_DNA"/>
</dbReference>
<dbReference type="GO" id="GO:0051539">
    <property type="term" value="F:4 iron, 4 sulfur cluster binding"/>
    <property type="evidence" value="ECO:0007669"/>
    <property type="project" value="UniProtKB-KW"/>
</dbReference>
<sequence>MPVTDDEIHDKYLERAIREINALNHDVQDARPDDASVAVVGSGHPQADVLLLKHHASREEVEEGVAFYGRSGAAVLKSFGRLGVDPMTVYGTLCDKWPSPGRPSDEPGLLPAAGARFLAEEIAIVQPRMIVVMGADALEVLNGLDVPMAETLRDDPGAIQRFTPACQALVTPAVDDALDELGAKQAFWTAFRELGRWHDSLPPY</sequence>
<dbReference type="GO" id="GO:0006281">
    <property type="term" value="P:DNA repair"/>
    <property type="evidence" value="ECO:0007669"/>
    <property type="project" value="UniProtKB-KW"/>
</dbReference>
<keyword evidence="2" id="KW-0479">Metal-binding</keyword>
<evidence type="ECO:0000256" key="4">
    <source>
        <dbReference type="ARBA" id="ARBA00022801"/>
    </source>
</evidence>
<keyword evidence="5" id="KW-0408">Iron</keyword>
<keyword evidence="6" id="KW-0411">Iron-sulfur</keyword>
<dbReference type="InterPro" id="IPR051536">
    <property type="entry name" value="UDG_Type-4/5"/>
</dbReference>
<accession>A0A6J7H9Q5</accession>
<proteinExistence type="predicted"/>
<name>A0A6J7H9Q5_9ZZZZ</name>
<evidence type="ECO:0000256" key="1">
    <source>
        <dbReference type="ARBA" id="ARBA00022485"/>
    </source>
</evidence>
<dbReference type="GO" id="GO:0046872">
    <property type="term" value="F:metal ion binding"/>
    <property type="evidence" value="ECO:0007669"/>
    <property type="project" value="UniProtKB-KW"/>
</dbReference>
<evidence type="ECO:0000256" key="7">
    <source>
        <dbReference type="ARBA" id="ARBA00023204"/>
    </source>
</evidence>
<feature type="domain" description="Uracil-DNA glycosylase-like" evidence="8">
    <location>
        <begin position="41"/>
        <end position="144"/>
    </location>
</feature>
<evidence type="ECO:0000256" key="5">
    <source>
        <dbReference type="ARBA" id="ARBA00023004"/>
    </source>
</evidence>
<dbReference type="InterPro" id="IPR005122">
    <property type="entry name" value="Uracil-DNA_glycosylase-like"/>
</dbReference>
<evidence type="ECO:0000313" key="9">
    <source>
        <dbReference type="EMBL" id="CAB4912469.1"/>
    </source>
</evidence>
<dbReference type="AlphaFoldDB" id="A0A6J7H9Q5"/>
<keyword evidence="4" id="KW-0378">Hydrolase</keyword>
<protein>
    <submittedName>
        <fullName evidence="9">Unannotated protein</fullName>
    </submittedName>
</protein>
<gene>
    <name evidence="9" type="ORF">UFOPK3564_01342</name>
</gene>
<dbReference type="SUPFAM" id="SSF52141">
    <property type="entry name" value="Uracil-DNA glycosylase-like"/>
    <property type="match status" value="1"/>
</dbReference>
<dbReference type="Pfam" id="PF03167">
    <property type="entry name" value="UDG"/>
    <property type="match status" value="1"/>
</dbReference>
<dbReference type="InterPro" id="IPR036895">
    <property type="entry name" value="Uracil-DNA_glycosylase-like_sf"/>
</dbReference>
<evidence type="ECO:0000256" key="3">
    <source>
        <dbReference type="ARBA" id="ARBA00022763"/>
    </source>
</evidence>
<keyword evidence="7" id="KW-0234">DNA repair</keyword>
<evidence type="ECO:0000259" key="8">
    <source>
        <dbReference type="Pfam" id="PF03167"/>
    </source>
</evidence>
<dbReference type="GO" id="GO:0097506">
    <property type="term" value="F:deaminated base DNA N-glycosylase activity"/>
    <property type="evidence" value="ECO:0007669"/>
    <property type="project" value="UniProtKB-ARBA"/>
</dbReference>
<evidence type="ECO:0000256" key="6">
    <source>
        <dbReference type="ARBA" id="ARBA00023014"/>
    </source>
</evidence>
<reference evidence="9" key="1">
    <citation type="submission" date="2020-05" db="EMBL/GenBank/DDBJ databases">
        <authorList>
            <person name="Chiriac C."/>
            <person name="Salcher M."/>
            <person name="Ghai R."/>
            <person name="Kavagutti S V."/>
        </authorList>
    </citation>
    <scope>NUCLEOTIDE SEQUENCE</scope>
</reference>
<evidence type="ECO:0000256" key="2">
    <source>
        <dbReference type="ARBA" id="ARBA00022723"/>
    </source>
</evidence>
<keyword evidence="3" id="KW-0227">DNA damage</keyword>